<feature type="transmembrane region" description="Helical" evidence="5">
    <location>
        <begin position="314"/>
        <end position="335"/>
    </location>
</feature>
<evidence type="ECO:0000313" key="7">
    <source>
        <dbReference type="Proteomes" id="UP000242141"/>
    </source>
</evidence>
<dbReference type="InterPro" id="IPR002293">
    <property type="entry name" value="AA/rel_permease1"/>
</dbReference>
<keyword evidence="7" id="KW-1185">Reference proteome</keyword>
<feature type="transmembrane region" description="Helical" evidence="5">
    <location>
        <begin position="48"/>
        <end position="70"/>
    </location>
</feature>
<feature type="transmembrane region" description="Helical" evidence="5">
    <location>
        <begin position="444"/>
        <end position="467"/>
    </location>
</feature>
<evidence type="ECO:0000256" key="2">
    <source>
        <dbReference type="ARBA" id="ARBA00022692"/>
    </source>
</evidence>
<dbReference type="AlphaFoldDB" id="A0A0G7ZMQ2"/>
<gene>
    <name evidence="6" type="ORF">HEPPS_00200</name>
</gene>
<sequence>MGAKTTKKSESNSNRYGLLTLIAIIVGTVIGSGIYVKNASLMEQSQSIILSTIGWVIGGLIVLAMLVAFIEIVSITNKKNEQGTFTAWSRYLWGEKTSKLIGGYFLFVYFPLIMASESIFVGNEFYFIFYPNGTGGSEVAWFFIISIIALLVIVLAFSITTFTVKPGEAIQSFGTIAKILPLIFLLILLFVSIGLNGSYDNTLINDGAFDPNSSVNTGLHENAFYHLLLILPAILFAFDGFLFAASLSNEAKSPKTYKRALIISVFFITAIYLLFSLSSFLLGEGNGANGNYEINGIIVAIFAKFGLETLGKDIQIIITVILMISITTAVFGYSLSSMWTLSDSSNLDEIVDREGLMIRRNYKGIPTRAGIKMFIYTLVGLFIMRILDGIFILVVSTNDSLIGMTDYMSNLFTLTNFVMYSFIIIGAISNRFTNKVDTEKQKGFMICAFFSVFMILLSVTSLAYSLIDGLFISQNEDAIILKTISIIIFIAAIFITYFFNRWNTRKNVSKNKKYKEFYKYAYNNKIPFTNYIEDQKRTEKQFIAYSKYKEMSFKEKSKNRLKNQKKLWKDMLSDFKKWFKNIFHKDKK</sequence>
<accession>A0A0G7ZMQ2</accession>
<dbReference type="PRINTS" id="PR00173">
    <property type="entry name" value="EDTRNSPORT"/>
</dbReference>
<dbReference type="PANTHER" id="PTHR11785:SF512">
    <property type="entry name" value="SOBREMESA, ISOFORM B"/>
    <property type="match status" value="1"/>
</dbReference>
<dbReference type="InterPro" id="IPR050598">
    <property type="entry name" value="AminoAcid_Transporter"/>
</dbReference>
<dbReference type="PANTHER" id="PTHR11785">
    <property type="entry name" value="AMINO ACID TRANSPORTER"/>
    <property type="match status" value="1"/>
</dbReference>
<evidence type="ECO:0000256" key="1">
    <source>
        <dbReference type="ARBA" id="ARBA00004141"/>
    </source>
</evidence>
<feature type="transmembrane region" description="Helical" evidence="5">
    <location>
        <begin position="479"/>
        <end position="500"/>
    </location>
</feature>
<evidence type="ECO:0000256" key="3">
    <source>
        <dbReference type="ARBA" id="ARBA00022989"/>
    </source>
</evidence>
<keyword evidence="4 5" id="KW-0472">Membrane</keyword>
<feature type="transmembrane region" description="Helical" evidence="5">
    <location>
        <begin position="260"/>
        <end position="282"/>
    </location>
</feature>
<evidence type="ECO:0000256" key="5">
    <source>
        <dbReference type="SAM" id="Phobius"/>
    </source>
</evidence>
<dbReference type="Pfam" id="PF13520">
    <property type="entry name" value="AA_permease_2"/>
    <property type="match status" value="1"/>
</dbReference>
<proteinExistence type="predicted"/>
<feature type="transmembrane region" description="Helical" evidence="5">
    <location>
        <begin position="223"/>
        <end position="248"/>
    </location>
</feature>
<evidence type="ECO:0000313" key="6">
    <source>
        <dbReference type="EMBL" id="CRX36821.1"/>
    </source>
</evidence>
<feature type="transmembrane region" description="Helical" evidence="5">
    <location>
        <begin position="100"/>
        <end position="120"/>
    </location>
</feature>
<dbReference type="EMBL" id="CWGI01000001">
    <property type="protein sequence ID" value="CRX36821.1"/>
    <property type="molecule type" value="Genomic_DNA"/>
</dbReference>
<feature type="transmembrane region" description="Helical" evidence="5">
    <location>
        <begin position="140"/>
        <end position="164"/>
    </location>
</feature>
<feature type="transmembrane region" description="Helical" evidence="5">
    <location>
        <begin position="176"/>
        <end position="195"/>
    </location>
</feature>
<feature type="transmembrane region" description="Helical" evidence="5">
    <location>
        <begin position="373"/>
        <end position="395"/>
    </location>
</feature>
<dbReference type="GO" id="GO:0016020">
    <property type="term" value="C:membrane"/>
    <property type="evidence" value="ECO:0007669"/>
    <property type="project" value="UniProtKB-SubCell"/>
</dbReference>
<dbReference type="GO" id="GO:0015179">
    <property type="term" value="F:L-amino acid transmembrane transporter activity"/>
    <property type="evidence" value="ECO:0007669"/>
    <property type="project" value="TreeGrafter"/>
</dbReference>
<feature type="transmembrane region" description="Helical" evidence="5">
    <location>
        <begin position="407"/>
        <end position="432"/>
    </location>
</feature>
<dbReference type="Gene3D" id="1.20.1740.10">
    <property type="entry name" value="Amino acid/polyamine transporter I"/>
    <property type="match status" value="1"/>
</dbReference>
<organism evidence="6 7">
    <name type="scientific">Candidatus Hepatoplasma crinochetorum</name>
    <dbReference type="NCBI Taxonomy" id="295596"/>
    <lineage>
        <taxon>Bacteria</taxon>
        <taxon>Bacillati</taxon>
        <taxon>Mycoplasmatota</taxon>
        <taxon>Mollicutes</taxon>
        <taxon>Candidatus Hepatoplasmataceae</taxon>
        <taxon>Candidatus Hepatoplasma</taxon>
    </lineage>
</organism>
<protein>
    <submittedName>
        <fullName evidence="6">| steT_1 / Serine/threonine exchanger SteT |:288333 Forward</fullName>
    </submittedName>
</protein>
<keyword evidence="2 5" id="KW-0812">Transmembrane</keyword>
<evidence type="ECO:0000256" key="4">
    <source>
        <dbReference type="ARBA" id="ARBA00023136"/>
    </source>
</evidence>
<keyword evidence="3 5" id="KW-1133">Transmembrane helix</keyword>
<dbReference type="PIRSF" id="PIRSF006060">
    <property type="entry name" value="AA_transporter"/>
    <property type="match status" value="1"/>
</dbReference>
<dbReference type="Proteomes" id="UP000242141">
    <property type="component" value="Unassembled WGS sequence"/>
</dbReference>
<feature type="transmembrane region" description="Helical" evidence="5">
    <location>
        <begin position="16"/>
        <end position="36"/>
    </location>
</feature>
<comment type="subcellular location">
    <subcellularLocation>
        <location evidence="1">Membrane</location>
        <topology evidence="1">Multi-pass membrane protein</topology>
    </subcellularLocation>
</comment>
<reference evidence="7" key="1">
    <citation type="submission" date="2015-05" db="EMBL/GenBank/DDBJ databases">
        <authorList>
            <person name="Collingro A."/>
        </authorList>
    </citation>
    <scope>NUCLEOTIDE SEQUENCE [LARGE SCALE GENOMIC DNA]</scope>
    <source>
        <strain evidence="7">Ps</strain>
    </source>
</reference>
<name>A0A0G7ZMQ2_9MOLU</name>